<evidence type="ECO:0000313" key="1">
    <source>
        <dbReference type="EMBL" id="KAL3688278.1"/>
    </source>
</evidence>
<dbReference type="Proteomes" id="UP001633002">
    <property type="component" value="Unassembled WGS sequence"/>
</dbReference>
<dbReference type="EMBL" id="JBJQOH010000004">
    <property type="protein sequence ID" value="KAL3688278.1"/>
    <property type="molecule type" value="Genomic_DNA"/>
</dbReference>
<name>A0ABD3H9T1_9MARC</name>
<proteinExistence type="predicted"/>
<keyword evidence="2" id="KW-1185">Reference proteome</keyword>
<gene>
    <name evidence="1" type="ORF">R1sor_014587</name>
</gene>
<organism evidence="1 2">
    <name type="scientific">Riccia sorocarpa</name>
    <dbReference type="NCBI Taxonomy" id="122646"/>
    <lineage>
        <taxon>Eukaryota</taxon>
        <taxon>Viridiplantae</taxon>
        <taxon>Streptophyta</taxon>
        <taxon>Embryophyta</taxon>
        <taxon>Marchantiophyta</taxon>
        <taxon>Marchantiopsida</taxon>
        <taxon>Marchantiidae</taxon>
        <taxon>Marchantiales</taxon>
        <taxon>Ricciaceae</taxon>
        <taxon>Riccia</taxon>
    </lineage>
</organism>
<protein>
    <submittedName>
        <fullName evidence="1">Uncharacterized protein</fullName>
    </submittedName>
</protein>
<accession>A0ABD3H9T1</accession>
<comment type="caution">
    <text evidence="1">The sequence shown here is derived from an EMBL/GenBank/DDBJ whole genome shotgun (WGS) entry which is preliminary data.</text>
</comment>
<dbReference type="AlphaFoldDB" id="A0ABD3H9T1"/>
<sequence length="175" mass="18797">MAAVTGALSVRINAGSSLASISHQAHKESLFQQSRVVRLPRCLLQDLKLVTRRSTNRFLCLAEAEGSSSCCGGSSGGGDKCSSHTTDPALASVGKEFEALVASKTMQEFEQGYESGQLEGTISRDVVQDVVNILPEARAKSSEERFIDVDQLLAEAAALSRGDFVFDSEYEDMMV</sequence>
<reference evidence="1 2" key="1">
    <citation type="submission" date="2024-09" db="EMBL/GenBank/DDBJ databases">
        <title>Chromosome-scale assembly of Riccia sorocarpa.</title>
        <authorList>
            <person name="Paukszto L."/>
        </authorList>
    </citation>
    <scope>NUCLEOTIDE SEQUENCE [LARGE SCALE GENOMIC DNA]</scope>
    <source>
        <strain evidence="1">LP-2024</strain>
        <tissue evidence="1">Aerial parts of the thallus</tissue>
    </source>
</reference>
<evidence type="ECO:0000313" key="2">
    <source>
        <dbReference type="Proteomes" id="UP001633002"/>
    </source>
</evidence>